<sequence length="116" mass="13288">MAVEDSLTALLESILPDVFPDMAEEPMPAEFVVYQFVPGEVVKTIANDAPELRNSQVQLTVWTKTRRRSNALMRQIEDLLIQTEVFQARPMASMESDSDADLKLRGSRQDFSIWWK</sequence>
<organism evidence="1 2">
    <name type="scientific">Comamonas koreensis</name>
    <dbReference type="NCBI Taxonomy" id="160825"/>
    <lineage>
        <taxon>Bacteria</taxon>
        <taxon>Pseudomonadati</taxon>
        <taxon>Pseudomonadota</taxon>
        <taxon>Betaproteobacteria</taxon>
        <taxon>Burkholderiales</taxon>
        <taxon>Comamonadaceae</taxon>
        <taxon>Comamonas</taxon>
    </lineage>
</organism>
<dbReference type="RefSeq" id="WP_230771503.1">
    <property type="nucleotide sequence ID" value="NZ_JAJNCT010000005.1"/>
</dbReference>
<keyword evidence="2" id="KW-1185">Reference proteome</keyword>
<accession>A0AAW4XTI0</accession>
<dbReference type="Proteomes" id="UP001199260">
    <property type="component" value="Unassembled WGS sequence"/>
</dbReference>
<comment type="caution">
    <text evidence="1">The sequence shown here is derived from an EMBL/GenBank/DDBJ whole genome shotgun (WGS) entry which is preliminary data.</text>
</comment>
<evidence type="ECO:0000313" key="2">
    <source>
        <dbReference type="Proteomes" id="UP001199260"/>
    </source>
</evidence>
<gene>
    <name evidence="1" type="ORF">LPW39_03935</name>
</gene>
<dbReference type="AlphaFoldDB" id="A0AAW4XTI0"/>
<name>A0AAW4XTI0_9BURK</name>
<reference evidence="1 2" key="1">
    <citation type="submission" date="2021-11" db="EMBL/GenBank/DDBJ databases">
        <title>Genome sequence.</title>
        <authorList>
            <person name="Sun Q."/>
        </authorList>
    </citation>
    <scope>NUCLEOTIDE SEQUENCE [LARGE SCALE GENOMIC DNA]</scope>
    <source>
        <strain evidence="1 2">KCTC 12005</strain>
    </source>
</reference>
<proteinExistence type="predicted"/>
<dbReference type="EMBL" id="JAJNCT010000005">
    <property type="protein sequence ID" value="MCD2164284.1"/>
    <property type="molecule type" value="Genomic_DNA"/>
</dbReference>
<protein>
    <submittedName>
        <fullName evidence="1">DUF3168 domain-containing protein</fullName>
    </submittedName>
</protein>
<evidence type="ECO:0000313" key="1">
    <source>
        <dbReference type="EMBL" id="MCD2164284.1"/>
    </source>
</evidence>